<proteinExistence type="predicted"/>
<reference evidence="1" key="1">
    <citation type="journal article" date="2015" name="Nature">
        <title>Complex archaea that bridge the gap between prokaryotes and eukaryotes.</title>
        <authorList>
            <person name="Spang A."/>
            <person name="Saw J.H."/>
            <person name="Jorgensen S.L."/>
            <person name="Zaremba-Niedzwiedzka K."/>
            <person name="Martijn J."/>
            <person name="Lind A.E."/>
            <person name="van Eijk R."/>
            <person name="Schleper C."/>
            <person name="Guy L."/>
            <person name="Ettema T.J."/>
        </authorList>
    </citation>
    <scope>NUCLEOTIDE SEQUENCE</scope>
</reference>
<comment type="caution">
    <text evidence="1">The sequence shown here is derived from an EMBL/GenBank/DDBJ whole genome shotgun (WGS) entry which is preliminary data.</text>
</comment>
<gene>
    <name evidence="1" type="ORF">LCGC14_1224700</name>
</gene>
<name>A0A0F9NSL7_9ZZZZ</name>
<evidence type="ECO:0000313" key="1">
    <source>
        <dbReference type="EMBL" id="KKM91820.1"/>
    </source>
</evidence>
<dbReference type="EMBL" id="LAZR01006484">
    <property type="protein sequence ID" value="KKM91820.1"/>
    <property type="molecule type" value="Genomic_DNA"/>
</dbReference>
<sequence>MKKVPRWWVSPRIAHSIFNTKYGTHMGWGLNAWSRDSAITKVLKNNKWPEEIRQYLKASNVNEGLG</sequence>
<accession>A0A0F9NSL7</accession>
<organism evidence="1">
    <name type="scientific">marine sediment metagenome</name>
    <dbReference type="NCBI Taxonomy" id="412755"/>
    <lineage>
        <taxon>unclassified sequences</taxon>
        <taxon>metagenomes</taxon>
        <taxon>ecological metagenomes</taxon>
    </lineage>
</organism>
<dbReference type="AlphaFoldDB" id="A0A0F9NSL7"/>
<protein>
    <submittedName>
        <fullName evidence="1">Uncharacterized protein</fullName>
    </submittedName>
</protein>